<dbReference type="InterPro" id="IPR025736">
    <property type="entry name" value="PucR_C-HTH_dom"/>
</dbReference>
<keyword evidence="6" id="KW-1185">Reference proteome</keyword>
<dbReference type="InterPro" id="IPR041522">
    <property type="entry name" value="CdaR_GGDEF"/>
</dbReference>
<proteinExistence type="inferred from homology"/>
<evidence type="ECO:0000313" key="6">
    <source>
        <dbReference type="Proteomes" id="UP000018890"/>
    </source>
</evidence>
<evidence type="ECO:0000259" key="4">
    <source>
        <dbReference type="Pfam" id="PF17853"/>
    </source>
</evidence>
<dbReference type="PANTHER" id="PTHR33744:SF16">
    <property type="entry name" value="CARBOHYDRATE DIACID REGULATOR"/>
    <property type="match status" value="1"/>
</dbReference>
<dbReference type="STRING" id="1236970.JCM9140_3441"/>
<dbReference type="Proteomes" id="UP000018890">
    <property type="component" value="Unassembled WGS sequence"/>
</dbReference>
<dbReference type="OrthoDB" id="9792148at2"/>
<comment type="similarity">
    <text evidence="1">Belongs to the CdaR family.</text>
</comment>
<organism evidence="5 6">
    <name type="scientific">Halalkalibacter wakoensis JCM 9140</name>
    <dbReference type="NCBI Taxonomy" id="1236970"/>
    <lineage>
        <taxon>Bacteria</taxon>
        <taxon>Bacillati</taxon>
        <taxon>Bacillota</taxon>
        <taxon>Bacilli</taxon>
        <taxon>Bacillales</taxon>
        <taxon>Bacillaceae</taxon>
        <taxon>Halalkalibacter</taxon>
    </lineage>
</organism>
<evidence type="ECO:0000259" key="2">
    <source>
        <dbReference type="Pfam" id="PF05651"/>
    </source>
</evidence>
<comment type="caution">
    <text evidence="5">The sequence shown here is derived from an EMBL/GenBank/DDBJ whole genome shotgun (WGS) entry which is preliminary data.</text>
</comment>
<dbReference type="InterPro" id="IPR042070">
    <property type="entry name" value="PucR_C-HTH_sf"/>
</dbReference>
<protein>
    <submittedName>
        <fullName evidence="5">Sugar diacid utilization regulator SdaR</fullName>
    </submittedName>
</protein>
<name>W4Q5N5_9BACI</name>
<dbReference type="InterPro" id="IPR051448">
    <property type="entry name" value="CdaR-like_regulators"/>
</dbReference>
<feature type="domain" description="CdaR GGDEF-like" evidence="4">
    <location>
        <begin position="138"/>
        <end position="264"/>
    </location>
</feature>
<dbReference type="Gene3D" id="1.10.10.2840">
    <property type="entry name" value="PucR C-terminal helix-turn-helix domain"/>
    <property type="match status" value="1"/>
</dbReference>
<dbReference type="EMBL" id="BAUT01000045">
    <property type="protein sequence ID" value="GAE27307.1"/>
    <property type="molecule type" value="Genomic_DNA"/>
</dbReference>
<evidence type="ECO:0000313" key="5">
    <source>
        <dbReference type="EMBL" id="GAE27307.1"/>
    </source>
</evidence>
<dbReference type="InterPro" id="IPR008599">
    <property type="entry name" value="Diacid_rec"/>
</dbReference>
<dbReference type="PANTHER" id="PTHR33744">
    <property type="entry name" value="CARBOHYDRATE DIACID REGULATOR"/>
    <property type="match status" value="1"/>
</dbReference>
<dbReference type="Pfam" id="PF13556">
    <property type="entry name" value="HTH_30"/>
    <property type="match status" value="1"/>
</dbReference>
<gene>
    <name evidence="5" type="ORF">JCM9140_3441</name>
</gene>
<dbReference type="RefSeq" id="WP_034748339.1">
    <property type="nucleotide sequence ID" value="NZ_BAUT01000045.1"/>
</dbReference>
<sequence length="372" mass="43666">MYLNKMTADKIIQEISSVIDHNINIINNNGFVIASTDEQRVNNFHEAAQLVIRNNYHELIVEYDEQYKGCMTGVNLPIYFSSEIIGVVGITGNPQEVGKYARVIKKMTEMIMYEYFNLWHQNNQEQIKLVFTKDLINGNFSSSLFEIEERLHQYNLDVKGVYTVALIKYVQIDEVNRNNQLNSARHNILKQYIYDKISFRQSLISYSGDFFVIISNLNQVELNKEINYLSKKVKEIHQVLLQCSIGNTYDTYEDISKSYNEALSVSYYLENKEGVYQFSEISLYVALSKIPENYKLTLKSQVFSKCNRKELQEFNDFIKSYFMCNGSLNLLASKYYIHKNTVQYKIQKIKDKTDYDLRIFKDMFILYLASIL</sequence>
<accession>W4Q5N5</accession>
<evidence type="ECO:0000259" key="3">
    <source>
        <dbReference type="Pfam" id="PF13556"/>
    </source>
</evidence>
<dbReference type="Pfam" id="PF05651">
    <property type="entry name" value="Diacid_rec"/>
    <property type="match status" value="1"/>
</dbReference>
<feature type="domain" description="PucR C-terminal helix-turn-helix" evidence="3">
    <location>
        <begin position="319"/>
        <end position="369"/>
    </location>
</feature>
<reference evidence="5" key="1">
    <citation type="journal article" date="2014" name="Genome Announc.">
        <title>Draft Genome Sequences of Three Alkaliphilic Bacillus Strains, Bacillus wakoensis JCM 9140T, Bacillus akibai JCM 9157T, and Bacillus hemicellulosilyticus JCM 9152T.</title>
        <authorList>
            <person name="Yuki M."/>
            <person name="Oshima K."/>
            <person name="Suda W."/>
            <person name="Oshida Y."/>
            <person name="Kitamura K."/>
            <person name="Iida T."/>
            <person name="Hattori M."/>
            <person name="Ohkuma M."/>
        </authorList>
    </citation>
    <scope>NUCLEOTIDE SEQUENCE [LARGE SCALE GENOMIC DNA]</scope>
    <source>
        <strain evidence="5">JCM 9140</strain>
    </source>
</reference>
<feature type="domain" description="Putative sugar diacid recognition" evidence="2">
    <location>
        <begin position="3"/>
        <end position="128"/>
    </location>
</feature>
<dbReference type="Pfam" id="PF17853">
    <property type="entry name" value="GGDEF_2"/>
    <property type="match status" value="1"/>
</dbReference>
<dbReference type="AlphaFoldDB" id="W4Q5N5"/>
<evidence type="ECO:0000256" key="1">
    <source>
        <dbReference type="ARBA" id="ARBA00006754"/>
    </source>
</evidence>